<keyword evidence="15" id="KW-1185">Reference proteome</keyword>
<dbReference type="GO" id="GO:0004252">
    <property type="term" value="F:serine-type endopeptidase activity"/>
    <property type="evidence" value="ECO:0007669"/>
    <property type="project" value="InterPro"/>
</dbReference>
<dbReference type="InterPro" id="IPR047272">
    <property type="entry name" value="S49_SppA_C"/>
</dbReference>
<dbReference type="GO" id="GO:0006508">
    <property type="term" value="P:proteolysis"/>
    <property type="evidence" value="ECO:0007669"/>
    <property type="project" value="UniProtKB-KW"/>
</dbReference>
<evidence type="ECO:0000313" key="15">
    <source>
        <dbReference type="Proteomes" id="UP001150830"/>
    </source>
</evidence>
<organism evidence="14 15">
    <name type="scientific">Parathalassolituus penaei</name>
    <dbReference type="NCBI Taxonomy" id="2997323"/>
    <lineage>
        <taxon>Bacteria</taxon>
        <taxon>Pseudomonadati</taxon>
        <taxon>Pseudomonadota</taxon>
        <taxon>Gammaproteobacteria</taxon>
        <taxon>Oceanospirillales</taxon>
        <taxon>Oceanospirillaceae</taxon>
        <taxon>Parathalassolituus</taxon>
    </lineage>
</organism>
<evidence type="ECO:0000256" key="11">
    <source>
        <dbReference type="SAM" id="Phobius"/>
    </source>
</evidence>
<evidence type="ECO:0000256" key="6">
    <source>
        <dbReference type="ARBA" id="ARBA00022801"/>
    </source>
</evidence>
<dbReference type="CDD" id="cd07023">
    <property type="entry name" value="S49_Sppa_N_C"/>
    <property type="match status" value="1"/>
</dbReference>
<dbReference type="Pfam" id="PF01343">
    <property type="entry name" value="Peptidase_S49"/>
    <property type="match status" value="1"/>
</dbReference>
<accession>A0A9X3IS20</accession>
<evidence type="ECO:0000256" key="10">
    <source>
        <dbReference type="SAM" id="MobiDB-lite"/>
    </source>
</evidence>
<comment type="caution">
    <text evidence="14">The sequence shown here is derived from an EMBL/GenBank/DDBJ whole genome shotgun (WGS) entry which is preliminary data.</text>
</comment>
<dbReference type="Gene3D" id="6.20.330.10">
    <property type="match status" value="1"/>
</dbReference>
<keyword evidence="9 11" id="KW-0472">Membrane</keyword>
<evidence type="ECO:0000259" key="13">
    <source>
        <dbReference type="Pfam" id="PF08496"/>
    </source>
</evidence>
<feature type="transmembrane region" description="Helical" evidence="11">
    <location>
        <begin position="6"/>
        <end position="29"/>
    </location>
</feature>
<dbReference type="AlphaFoldDB" id="A0A9X3IS20"/>
<dbReference type="InterPro" id="IPR029045">
    <property type="entry name" value="ClpP/crotonase-like_dom_sf"/>
</dbReference>
<comment type="subcellular location">
    <subcellularLocation>
        <location evidence="1">Cell membrane</location>
    </subcellularLocation>
</comment>
<dbReference type="SUPFAM" id="SSF52096">
    <property type="entry name" value="ClpP/crotonase"/>
    <property type="match status" value="1"/>
</dbReference>
<reference evidence="14" key="1">
    <citation type="submission" date="2022-11" db="EMBL/GenBank/DDBJ databases">
        <title>Parathalassolutuus dongxingensis gen. nov., sp. nov., a novel member of family Oceanospirillaceae isolated from a coastal shrimp pond in Guangxi, China.</title>
        <authorList>
            <person name="Chen H."/>
        </authorList>
    </citation>
    <scope>NUCLEOTIDE SEQUENCE</scope>
    <source>
        <strain evidence="14">G-43</strain>
    </source>
</reference>
<name>A0A9X3IS20_9GAMM</name>
<sequence length="355" mass="39948">MDFIADYGAFLLKTVTIVGALLILVGVIANMSSRHKSRQDGELTLRSFNDELEDYKDAIEVSIYDEEQLKALHKEREKEEKAKAKAEKKRNKEVQEEPEEESRKRVYVLDFNGDVQASDVDFLRHEITAVLTQARPEDEVVLRLESPGGMVHTYGLAASQLKRIRDRGIHLTICVDEVAASGGYMMACLADRIIAAPFALVGSIGVMAQLPNFSKVLKKYDVDYELYTAGEYKRTVTMFGENTPKAREKFQSDLDQTHVLFKDHIRRFRPALDVDAVANGEVWYGQQALDLKLIDDLGTSDDYLVAACDNSDVFVVRYEYKKSLQEKFGLALQAGFESALTKVLTAVQKQTVSKS</sequence>
<dbReference type="Proteomes" id="UP001150830">
    <property type="component" value="Unassembled WGS sequence"/>
</dbReference>
<proteinExistence type="inferred from homology"/>
<keyword evidence="7" id="KW-0720">Serine protease</keyword>
<dbReference type="Gene3D" id="3.90.226.10">
    <property type="entry name" value="2-enoyl-CoA Hydratase, Chain A, domain 1"/>
    <property type="match status" value="1"/>
</dbReference>
<gene>
    <name evidence="14" type="primary">sohB</name>
    <name evidence="14" type="ORF">OUO13_09575</name>
</gene>
<evidence type="ECO:0000256" key="9">
    <source>
        <dbReference type="ARBA" id="ARBA00023136"/>
    </source>
</evidence>
<keyword evidence="4 14" id="KW-0645">Protease</keyword>
<dbReference type="PANTHER" id="PTHR42987">
    <property type="entry name" value="PEPTIDASE S49"/>
    <property type="match status" value="1"/>
</dbReference>
<keyword evidence="3" id="KW-1003">Cell membrane</keyword>
<evidence type="ECO:0000313" key="14">
    <source>
        <dbReference type="EMBL" id="MCY0965436.1"/>
    </source>
</evidence>
<evidence type="ECO:0000256" key="5">
    <source>
        <dbReference type="ARBA" id="ARBA00022692"/>
    </source>
</evidence>
<feature type="region of interest" description="Disordered" evidence="10">
    <location>
        <begin position="75"/>
        <end position="99"/>
    </location>
</feature>
<protein>
    <submittedName>
        <fullName evidence="14">Protease SohB</fullName>
        <ecNumber evidence="14">3.4.21.-</ecNumber>
    </submittedName>
</protein>
<evidence type="ECO:0000259" key="12">
    <source>
        <dbReference type="Pfam" id="PF01343"/>
    </source>
</evidence>
<feature type="domain" description="Peptidase S49" evidence="12">
    <location>
        <begin position="165"/>
        <end position="307"/>
    </location>
</feature>
<keyword evidence="6 14" id="KW-0378">Hydrolase</keyword>
<feature type="compositionally biased region" description="Basic and acidic residues" evidence="10">
    <location>
        <begin position="75"/>
        <end position="95"/>
    </location>
</feature>
<dbReference type="PANTHER" id="PTHR42987:SF4">
    <property type="entry name" value="PROTEASE SOHB-RELATED"/>
    <property type="match status" value="1"/>
</dbReference>
<dbReference type="Pfam" id="PF08496">
    <property type="entry name" value="Peptidase_S49_N"/>
    <property type="match status" value="1"/>
</dbReference>
<dbReference type="GO" id="GO:0005886">
    <property type="term" value="C:plasma membrane"/>
    <property type="evidence" value="ECO:0007669"/>
    <property type="project" value="UniProtKB-SubCell"/>
</dbReference>
<evidence type="ECO:0000256" key="1">
    <source>
        <dbReference type="ARBA" id="ARBA00004236"/>
    </source>
</evidence>
<dbReference type="InterPro" id="IPR013703">
    <property type="entry name" value="Peptidase_S49_N_proteobac"/>
</dbReference>
<dbReference type="RefSeq" id="WP_283173647.1">
    <property type="nucleotide sequence ID" value="NZ_JAPNOA010000026.1"/>
</dbReference>
<dbReference type="EMBL" id="JAPNOA010000026">
    <property type="protein sequence ID" value="MCY0965436.1"/>
    <property type="molecule type" value="Genomic_DNA"/>
</dbReference>
<comment type="similarity">
    <text evidence="2">Belongs to the peptidase S49 family.</text>
</comment>
<feature type="domain" description="Peptidase S49 N-terminal proteobacteria" evidence="13">
    <location>
        <begin position="2"/>
        <end position="161"/>
    </location>
</feature>
<evidence type="ECO:0000256" key="2">
    <source>
        <dbReference type="ARBA" id="ARBA00008683"/>
    </source>
</evidence>
<dbReference type="InterPro" id="IPR002142">
    <property type="entry name" value="Peptidase_S49"/>
</dbReference>
<dbReference type="EC" id="3.4.21.-" evidence="14"/>
<keyword evidence="8 11" id="KW-1133">Transmembrane helix</keyword>
<evidence type="ECO:0000256" key="4">
    <source>
        <dbReference type="ARBA" id="ARBA00022670"/>
    </source>
</evidence>
<evidence type="ECO:0000256" key="7">
    <source>
        <dbReference type="ARBA" id="ARBA00022825"/>
    </source>
</evidence>
<keyword evidence="5 11" id="KW-0812">Transmembrane</keyword>
<evidence type="ECO:0000256" key="3">
    <source>
        <dbReference type="ARBA" id="ARBA00022475"/>
    </source>
</evidence>
<evidence type="ECO:0000256" key="8">
    <source>
        <dbReference type="ARBA" id="ARBA00022989"/>
    </source>
</evidence>
<dbReference type="NCBIfam" id="NF008745">
    <property type="entry name" value="PRK11778.1"/>
    <property type="match status" value="1"/>
</dbReference>